<evidence type="ECO:0000313" key="1">
    <source>
        <dbReference type="EMBL" id="GFM38109.1"/>
    </source>
</evidence>
<proteinExistence type="predicted"/>
<keyword evidence="2" id="KW-1185">Reference proteome</keyword>
<name>A0A7J0BWL1_9BACT</name>
<gene>
    <name evidence="1" type="ORF">DSM19430T_27930</name>
</gene>
<dbReference type="Proteomes" id="UP000503820">
    <property type="component" value="Unassembled WGS sequence"/>
</dbReference>
<accession>A0A7J0BWL1</accession>
<organism evidence="1 2">
    <name type="scientific">Desulfovibrio psychrotolerans</name>
    <dbReference type="NCBI Taxonomy" id="415242"/>
    <lineage>
        <taxon>Bacteria</taxon>
        <taxon>Pseudomonadati</taxon>
        <taxon>Thermodesulfobacteriota</taxon>
        <taxon>Desulfovibrionia</taxon>
        <taxon>Desulfovibrionales</taxon>
        <taxon>Desulfovibrionaceae</taxon>
        <taxon>Desulfovibrio</taxon>
    </lineage>
</organism>
<protein>
    <submittedName>
        <fullName evidence="1">Uncharacterized protein</fullName>
    </submittedName>
</protein>
<evidence type="ECO:0000313" key="2">
    <source>
        <dbReference type="Proteomes" id="UP000503820"/>
    </source>
</evidence>
<reference evidence="1 2" key="1">
    <citation type="submission" date="2020-05" db="EMBL/GenBank/DDBJ databases">
        <title>Draft genome sequence of Desulfovibrio psychrotolerans JS1T.</title>
        <authorList>
            <person name="Ueno A."/>
            <person name="Tamazawa S."/>
            <person name="Tamamura S."/>
            <person name="Murakami T."/>
            <person name="Kiyama T."/>
            <person name="Inomata H."/>
            <person name="Amano Y."/>
            <person name="Miyakawa K."/>
            <person name="Tamaki H."/>
            <person name="Naganuma T."/>
            <person name="Kaneko K."/>
        </authorList>
    </citation>
    <scope>NUCLEOTIDE SEQUENCE [LARGE SCALE GENOMIC DNA]</scope>
    <source>
        <strain evidence="1 2">JS1</strain>
    </source>
</reference>
<dbReference type="AlphaFoldDB" id="A0A7J0BWL1"/>
<comment type="caution">
    <text evidence="1">The sequence shown here is derived from an EMBL/GenBank/DDBJ whole genome shotgun (WGS) entry which is preliminary data.</text>
</comment>
<dbReference type="RefSeq" id="WP_174410737.1">
    <property type="nucleotide sequence ID" value="NZ_BLVP01000035.1"/>
</dbReference>
<sequence>MNNPQNIIILYSNIFTERDYQRFGVETFRKNGFSVQAWDVTALITPEYFKGLPNDIRKPVAETVLITSRKQLKELVVRAPKNTIAINFLPSGFTTQHILGLLHGRDIAILDYATSPLRVTMPRNMTSLKMALKNINVSNLSNTAFRIFSRFRKPTIGATYTVITGNPGRTVKGIPIHAHTFDYDTYLKAGKTGSIGNYLVFIDQDIPNHPDCNVRHKINLATREIYYPAVDAAFRYIEEKTGLNVVIAAHPRSDYTSTGNPYGNRTILSGNTCELIRDSAGCITHYSTAINFCVLYHKPLIVLTMEELGPRQNPWVDEYIRLLNPLQLDLNNKADWTLPMPLTHGKNAYDNFIYEYIKSDKAPDIPLWDIVIQHLRKS</sequence>
<dbReference type="EMBL" id="BLVP01000035">
    <property type="protein sequence ID" value="GFM38109.1"/>
    <property type="molecule type" value="Genomic_DNA"/>
</dbReference>